<protein>
    <submittedName>
        <fullName evidence="2">Putative chromosome-partitioning protein ParB</fullName>
    </submittedName>
</protein>
<dbReference type="GO" id="GO:0007059">
    <property type="term" value="P:chromosome segregation"/>
    <property type="evidence" value="ECO:0007669"/>
    <property type="project" value="TreeGrafter"/>
</dbReference>
<dbReference type="InterPro" id="IPR050336">
    <property type="entry name" value="Chromosome_partition/occlusion"/>
</dbReference>
<evidence type="ECO:0000259" key="1">
    <source>
        <dbReference type="SMART" id="SM00470"/>
    </source>
</evidence>
<evidence type="ECO:0000313" key="3">
    <source>
        <dbReference type="Proteomes" id="UP000187735"/>
    </source>
</evidence>
<evidence type="ECO:0000313" key="2">
    <source>
        <dbReference type="EMBL" id="APZ93409.1"/>
    </source>
</evidence>
<sequence>MPKPNLGRFVVQQIEIQRVRRMRTARPLDEAHVAVLCDSIKRNGLLQPIGVSPDGEHFVVVTGNHRFAAVSRLGIKVIDAVILPEGMTENQLLVQSLHENHVRKAESAEAMLCRIQALAEYEKCTLPEAAKLAGVSPGTLSKIQKIVNSLSPAALELVRKHKIGSAISYEVARLAKNEQQQLEWLEDYVAGKKSREQIKLAATQSSTSKPKKLRINVTVDDVVVKATLPAELGYAGLCQALATLRSKIALQEKREIGFHLLPEVLKGQ</sequence>
<dbReference type="RefSeq" id="WP_077024871.1">
    <property type="nucleotide sequence ID" value="NZ_CP017641.1"/>
</dbReference>
<dbReference type="PANTHER" id="PTHR33375:SF1">
    <property type="entry name" value="CHROMOSOME-PARTITIONING PROTEIN PARB-RELATED"/>
    <property type="match status" value="1"/>
</dbReference>
<dbReference type="Proteomes" id="UP000187735">
    <property type="component" value="Chromosome"/>
</dbReference>
<dbReference type="Gene3D" id="3.90.1530.30">
    <property type="match status" value="1"/>
</dbReference>
<name>A0A1P8WH68_9PLAN</name>
<feature type="domain" description="ParB-like N-terminal" evidence="1">
    <location>
        <begin position="12"/>
        <end position="101"/>
    </location>
</feature>
<dbReference type="KEGG" id="fmr:Fuma_03026"/>
<dbReference type="AlphaFoldDB" id="A0A1P8WH68"/>
<dbReference type="OrthoDB" id="276068at2"/>
<dbReference type="STRING" id="1891926.Fuma_03026"/>
<dbReference type="SUPFAM" id="SSF109709">
    <property type="entry name" value="KorB DNA-binding domain-like"/>
    <property type="match status" value="1"/>
</dbReference>
<dbReference type="Gene3D" id="1.10.10.2830">
    <property type="match status" value="1"/>
</dbReference>
<dbReference type="InterPro" id="IPR036086">
    <property type="entry name" value="ParB/Sulfiredoxin_sf"/>
</dbReference>
<gene>
    <name evidence="2" type="primary">parB_2</name>
    <name evidence="2" type="ORF">Fuma_03026</name>
</gene>
<dbReference type="GO" id="GO:0005694">
    <property type="term" value="C:chromosome"/>
    <property type="evidence" value="ECO:0007669"/>
    <property type="project" value="TreeGrafter"/>
</dbReference>
<proteinExistence type="predicted"/>
<dbReference type="SMART" id="SM00470">
    <property type="entry name" value="ParB"/>
    <property type="match status" value="1"/>
</dbReference>
<reference evidence="2 3" key="1">
    <citation type="journal article" date="2016" name="Front. Microbiol.">
        <title>Fuerstia marisgermanicae gen. nov., sp. nov., an Unusual Member of the Phylum Planctomycetes from the German Wadden Sea.</title>
        <authorList>
            <person name="Kohn T."/>
            <person name="Heuer A."/>
            <person name="Jogler M."/>
            <person name="Vollmers J."/>
            <person name="Boedeker C."/>
            <person name="Bunk B."/>
            <person name="Rast P."/>
            <person name="Borchert D."/>
            <person name="Glockner I."/>
            <person name="Freese H.M."/>
            <person name="Klenk H.P."/>
            <person name="Overmann J."/>
            <person name="Kaster A.K."/>
            <person name="Rohde M."/>
            <person name="Wiegand S."/>
            <person name="Jogler C."/>
        </authorList>
    </citation>
    <scope>NUCLEOTIDE SEQUENCE [LARGE SCALE GENOMIC DNA]</scope>
    <source>
        <strain evidence="2 3">NH11</strain>
    </source>
</reference>
<dbReference type="PANTHER" id="PTHR33375">
    <property type="entry name" value="CHROMOSOME-PARTITIONING PROTEIN PARB-RELATED"/>
    <property type="match status" value="1"/>
</dbReference>
<dbReference type="SUPFAM" id="SSF110849">
    <property type="entry name" value="ParB/Sulfiredoxin"/>
    <property type="match status" value="1"/>
</dbReference>
<organism evidence="2 3">
    <name type="scientific">Fuerstiella marisgermanici</name>
    <dbReference type="NCBI Taxonomy" id="1891926"/>
    <lineage>
        <taxon>Bacteria</taxon>
        <taxon>Pseudomonadati</taxon>
        <taxon>Planctomycetota</taxon>
        <taxon>Planctomycetia</taxon>
        <taxon>Planctomycetales</taxon>
        <taxon>Planctomycetaceae</taxon>
        <taxon>Fuerstiella</taxon>
    </lineage>
</organism>
<dbReference type="Pfam" id="PF02195">
    <property type="entry name" value="ParB_N"/>
    <property type="match status" value="1"/>
</dbReference>
<dbReference type="InterPro" id="IPR003115">
    <property type="entry name" value="ParB_N"/>
</dbReference>
<keyword evidence="3" id="KW-1185">Reference proteome</keyword>
<dbReference type="EMBL" id="CP017641">
    <property type="protein sequence ID" value="APZ93409.1"/>
    <property type="molecule type" value="Genomic_DNA"/>
</dbReference>
<accession>A0A1P8WH68</accession>